<dbReference type="Proteomes" id="UP000280501">
    <property type="component" value="Unassembled WGS sequence"/>
</dbReference>
<gene>
    <name evidence="5" type="ORF">EDD34_3292</name>
</gene>
<name>A0A3N4YTB9_9MICO</name>
<feature type="domain" description="Carbohydrate kinase PfkB" evidence="4">
    <location>
        <begin position="17"/>
        <end position="348"/>
    </location>
</feature>
<comment type="similarity">
    <text evidence="1">Belongs to the carbohydrate kinase PfkB family.</text>
</comment>
<evidence type="ECO:0000259" key="4">
    <source>
        <dbReference type="Pfam" id="PF00294"/>
    </source>
</evidence>
<dbReference type="InterPro" id="IPR011611">
    <property type="entry name" value="PfkB_dom"/>
</dbReference>
<keyword evidence="2" id="KW-0808">Transferase</keyword>
<sequence length="368" mass="39510">MTNPSLSVRPAAECRYDVVALGEVMLRLDPGERRVRNARSFDVWEGGGEYNVARGLRRCFGLRGAIVTALANNDVGRLVEDLMLTGGLDTSWVRWRDFDGIGRQVRNGLNFTERGFGVRGALGVSDRGHTAVSQLRPEDVDWDALFGSGVRWLHTGGIFAALSESAADVAEAAMVAARAHGTVVSYDLNYRPSLWKGIGGVQRAREVNRRLAEHVDVMIGNEEDFTASLGFEVEGVEENLTDLDTGAFRAMIERASGEYDNFQVIATTLRGVRTATVNDWGAIAWSRTEGFAEATHRPGLEILDRVGGGDSFASGLAYGLMELGSLAEAVEYGAAHGALAMTTPGDTTTATLAEVAKLAAGGNARVDR</sequence>
<evidence type="ECO:0000256" key="2">
    <source>
        <dbReference type="ARBA" id="ARBA00022679"/>
    </source>
</evidence>
<dbReference type="PANTHER" id="PTHR43320">
    <property type="entry name" value="SUGAR KINASE"/>
    <property type="match status" value="1"/>
</dbReference>
<dbReference type="Pfam" id="PF00294">
    <property type="entry name" value="PfkB"/>
    <property type="match status" value="1"/>
</dbReference>
<organism evidence="5 6">
    <name type="scientific">Myceligenerans xiligouense</name>
    <dbReference type="NCBI Taxonomy" id="253184"/>
    <lineage>
        <taxon>Bacteria</taxon>
        <taxon>Bacillati</taxon>
        <taxon>Actinomycetota</taxon>
        <taxon>Actinomycetes</taxon>
        <taxon>Micrococcales</taxon>
        <taxon>Promicromonosporaceae</taxon>
        <taxon>Myceligenerans</taxon>
    </lineage>
</organism>
<dbReference type="PANTHER" id="PTHR43320:SF2">
    <property type="entry name" value="2-DEHYDRO-3-DEOXYGLUCONOKINASE_2-DEHYDRO-3-DEOXYGALACTONOKINASE"/>
    <property type="match status" value="1"/>
</dbReference>
<keyword evidence="3 5" id="KW-0418">Kinase</keyword>
<dbReference type="EMBL" id="RKQZ01000001">
    <property type="protein sequence ID" value="RPF22624.1"/>
    <property type="molecule type" value="Genomic_DNA"/>
</dbReference>
<proteinExistence type="inferred from homology"/>
<evidence type="ECO:0000256" key="3">
    <source>
        <dbReference type="ARBA" id="ARBA00022777"/>
    </source>
</evidence>
<keyword evidence="6" id="KW-1185">Reference proteome</keyword>
<protein>
    <submittedName>
        <fullName evidence="5">2-dehydro-3-deoxygluconokinase</fullName>
    </submittedName>
</protein>
<evidence type="ECO:0000313" key="5">
    <source>
        <dbReference type="EMBL" id="RPF22624.1"/>
    </source>
</evidence>
<dbReference type="GO" id="GO:0016301">
    <property type="term" value="F:kinase activity"/>
    <property type="evidence" value="ECO:0007669"/>
    <property type="project" value="UniProtKB-KW"/>
</dbReference>
<dbReference type="InterPro" id="IPR052700">
    <property type="entry name" value="Carb_kinase_PfkB-like"/>
</dbReference>
<dbReference type="RefSeq" id="WP_123815509.1">
    <property type="nucleotide sequence ID" value="NZ_RKQZ01000001.1"/>
</dbReference>
<evidence type="ECO:0000256" key="1">
    <source>
        <dbReference type="ARBA" id="ARBA00010688"/>
    </source>
</evidence>
<accession>A0A3N4YTB9</accession>
<dbReference type="AlphaFoldDB" id="A0A3N4YTB9"/>
<dbReference type="CDD" id="cd01166">
    <property type="entry name" value="KdgK"/>
    <property type="match status" value="1"/>
</dbReference>
<dbReference type="InterPro" id="IPR029056">
    <property type="entry name" value="Ribokinase-like"/>
</dbReference>
<dbReference type="Gene3D" id="3.40.1190.20">
    <property type="match status" value="1"/>
</dbReference>
<dbReference type="SUPFAM" id="SSF53613">
    <property type="entry name" value="Ribokinase-like"/>
    <property type="match status" value="1"/>
</dbReference>
<reference evidence="5 6" key="1">
    <citation type="submission" date="2018-11" db="EMBL/GenBank/DDBJ databases">
        <title>Sequencing the genomes of 1000 actinobacteria strains.</title>
        <authorList>
            <person name="Klenk H.-P."/>
        </authorList>
    </citation>
    <scope>NUCLEOTIDE SEQUENCE [LARGE SCALE GENOMIC DNA]</scope>
    <source>
        <strain evidence="5 6">DSM 15700</strain>
    </source>
</reference>
<comment type="caution">
    <text evidence="5">The sequence shown here is derived from an EMBL/GenBank/DDBJ whole genome shotgun (WGS) entry which is preliminary data.</text>
</comment>
<dbReference type="OrthoDB" id="9808601at2"/>
<evidence type="ECO:0000313" key="6">
    <source>
        <dbReference type="Proteomes" id="UP000280501"/>
    </source>
</evidence>